<dbReference type="Proteomes" id="UP000799778">
    <property type="component" value="Unassembled WGS sequence"/>
</dbReference>
<dbReference type="RefSeq" id="XP_033380418.1">
    <property type="nucleotide sequence ID" value="XM_033528851.1"/>
</dbReference>
<evidence type="ECO:0000313" key="3">
    <source>
        <dbReference type="Proteomes" id="UP000799778"/>
    </source>
</evidence>
<evidence type="ECO:0000256" key="1">
    <source>
        <dbReference type="SAM" id="MobiDB-lite"/>
    </source>
</evidence>
<feature type="region of interest" description="Disordered" evidence="1">
    <location>
        <begin position="1"/>
        <end position="26"/>
    </location>
</feature>
<protein>
    <submittedName>
        <fullName evidence="2">Uncharacterized protein</fullName>
    </submittedName>
</protein>
<proteinExistence type="predicted"/>
<dbReference type="GeneID" id="54286248"/>
<dbReference type="AlphaFoldDB" id="A0A6A5XGT8"/>
<accession>A0A6A5XGT8</accession>
<feature type="compositionally biased region" description="Basic and acidic residues" evidence="1">
    <location>
        <begin position="1"/>
        <end position="14"/>
    </location>
</feature>
<sequence>MEDRGVALRMSKDDPDLEAPPPYTEDIRNEYLEDEVLRRLKLLLLSDETSYDDNESEIGPSAPYTQRQAEALGKVSHQNFECCACLSESLGGSLNQSLTPRSILTIISTQLPPSFLTNMDDPNASGPSKVKLKRISMALENCSAYVRSRGMLGHSTTTR</sequence>
<reference evidence="2" key="1">
    <citation type="journal article" date="2020" name="Stud. Mycol.">
        <title>101 Dothideomycetes genomes: a test case for predicting lifestyles and emergence of pathogens.</title>
        <authorList>
            <person name="Haridas S."/>
            <person name="Albert R."/>
            <person name="Binder M."/>
            <person name="Bloem J."/>
            <person name="Labutti K."/>
            <person name="Salamov A."/>
            <person name="Andreopoulos B."/>
            <person name="Baker S."/>
            <person name="Barry K."/>
            <person name="Bills G."/>
            <person name="Bluhm B."/>
            <person name="Cannon C."/>
            <person name="Castanera R."/>
            <person name="Culley D."/>
            <person name="Daum C."/>
            <person name="Ezra D."/>
            <person name="Gonzalez J."/>
            <person name="Henrissat B."/>
            <person name="Kuo A."/>
            <person name="Liang C."/>
            <person name="Lipzen A."/>
            <person name="Lutzoni F."/>
            <person name="Magnuson J."/>
            <person name="Mondo S."/>
            <person name="Nolan M."/>
            <person name="Ohm R."/>
            <person name="Pangilinan J."/>
            <person name="Park H.-J."/>
            <person name="Ramirez L."/>
            <person name="Alfaro M."/>
            <person name="Sun H."/>
            <person name="Tritt A."/>
            <person name="Yoshinaga Y."/>
            <person name="Zwiers L.-H."/>
            <person name="Turgeon B."/>
            <person name="Goodwin S."/>
            <person name="Spatafora J."/>
            <person name="Crous P."/>
            <person name="Grigoriev I."/>
        </authorList>
    </citation>
    <scope>NUCLEOTIDE SEQUENCE</scope>
    <source>
        <strain evidence="2">CBS 175.79</strain>
    </source>
</reference>
<evidence type="ECO:0000313" key="2">
    <source>
        <dbReference type="EMBL" id="KAF2012079.1"/>
    </source>
</evidence>
<dbReference type="OrthoDB" id="10009520at2759"/>
<dbReference type="EMBL" id="ML978073">
    <property type="protein sequence ID" value="KAF2012079.1"/>
    <property type="molecule type" value="Genomic_DNA"/>
</dbReference>
<keyword evidence="3" id="KW-1185">Reference proteome</keyword>
<name>A0A6A5XGT8_9PLEO</name>
<gene>
    <name evidence="2" type="ORF">BU24DRAFT_425917</name>
</gene>
<organism evidence="2 3">
    <name type="scientific">Aaosphaeria arxii CBS 175.79</name>
    <dbReference type="NCBI Taxonomy" id="1450172"/>
    <lineage>
        <taxon>Eukaryota</taxon>
        <taxon>Fungi</taxon>
        <taxon>Dikarya</taxon>
        <taxon>Ascomycota</taxon>
        <taxon>Pezizomycotina</taxon>
        <taxon>Dothideomycetes</taxon>
        <taxon>Pleosporomycetidae</taxon>
        <taxon>Pleosporales</taxon>
        <taxon>Pleosporales incertae sedis</taxon>
        <taxon>Aaosphaeria</taxon>
    </lineage>
</organism>